<protein>
    <submittedName>
        <fullName evidence="2">AbrB family transcriptional regulator</fullName>
    </submittedName>
</protein>
<evidence type="ECO:0000313" key="2">
    <source>
        <dbReference type="EMBL" id="MBR1369684.1"/>
    </source>
</evidence>
<dbReference type="SMART" id="SM00966">
    <property type="entry name" value="SpoVT_AbrB"/>
    <property type="match status" value="1"/>
</dbReference>
<dbReference type="EMBL" id="JWHL01000017">
    <property type="protein sequence ID" value="MBR1369684.1"/>
    <property type="molecule type" value="Genomic_DNA"/>
</dbReference>
<dbReference type="Proteomes" id="UP000730161">
    <property type="component" value="Unassembled WGS sequence"/>
</dbReference>
<dbReference type="PROSITE" id="PS51740">
    <property type="entry name" value="SPOVT_ABRB"/>
    <property type="match status" value="1"/>
</dbReference>
<name>A0A8J8B636_9EURY</name>
<keyword evidence="3" id="KW-1185">Reference proteome</keyword>
<evidence type="ECO:0000259" key="1">
    <source>
        <dbReference type="PROSITE" id="PS51740"/>
    </source>
</evidence>
<organism evidence="2 3">
    <name type="scientific">Methanocalculus chunghsingensis</name>
    <dbReference type="NCBI Taxonomy" id="156457"/>
    <lineage>
        <taxon>Archaea</taxon>
        <taxon>Methanobacteriati</taxon>
        <taxon>Methanobacteriota</taxon>
        <taxon>Stenosarchaea group</taxon>
        <taxon>Methanomicrobia</taxon>
        <taxon>Methanomicrobiales</taxon>
        <taxon>Methanocalculaceae</taxon>
        <taxon>Methanocalculus</taxon>
    </lineage>
</organism>
<evidence type="ECO:0000313" key="3">
    <source>
        <dbReference type="Proteomes" id="UP000730161"/>
    </source>
</evidence>
<dbReference type="Pfam" id="PF04014">
    <property type="entry name" value="MazE_antitoxin"/>
    <property type="match status" value="1"/>
</dbReference>
<dbReference type="NCBIfam" id="TIGR01439">
    <property type="entry name" value="lp_hng_hel_AbrB"/>
    <property type="match status" value="1"/>
</dbReference>
<dbReference type="InterPro" id="IPR037914">
    <property type="entry name" value="SpoVT-AbrB_sf"/>
</dbReference>
<accession>A0A8J8B636</accession>
<dbReference type="OrthoDB" id="117292at2157"/>
<dbReference type="SUPFAM" id="SSF89447">
    <property type="entry name" value="AbrB/MazE/MraZ-like"/>
    <property type="match status" value="1"/>
</dbReference>
<sequence length="88" mass="10104">MEIGIIRMSSKGQIVIPISMRKDLDEGEQLVIIRDGDRCILKPLADPEPALEDDIRFAERTERAYLEFEKGECTRKSDVDLLHTLSSW</sequence>
<dbReference type="GO" id="GO:0003677">
    <property type="term" value="F:DNA binding"/>
    <property type="evidence" value="ECO:0007669"/>
    <property type="project" value="InterPro"/>
</dbReference>
<gene>
    <name evidence="2" type="ORF">RJ53_09440</name>
</gene>
<dbReference type="InterPro" id="IPR007159">
    <property type="entry name" value="SpoVT-AbrB_dom"/>
</dbReference>
<proteinExistence type="predicted"/>
<dbReference type="Gene3D" id="2.10.260.10">
    <property type="match status" value="1"/>
</dbReference>
<reference evidence="2" key="1">
    <citation type="submission" date="2014-12" db="EMBL/GenBank/DDBJ databases">
        <authorList>
            <person name="Huang H.-H."/>
            <person name="Chen S.-C."/>
            <person name="Lai M.-C."/>
        </authorList>
    </citation>
    <scope>NUCLEOTIDE SEQUENCE</scope>
    <source>
        <strain evidence="2">K1F9705b</strain>
    </source>
</reference>
<feature type="domain" description="SpoVT-AbrB" evidence="1">
    <location>
        <begin position="3"/>
        <end position="46"/>
    </location>
</feature>
<dbReference type="AlphaFoldDB" id="A0A8J8B636"/>
<dbReference type="RefSeq" id="WP_211531427.1">
    <property type="nucleotide sequence ID" value="NZ_JWHL01000017.1"/>
</dbReference>
<comment type="caution">
    <text evidence="2">The sequence shown here is derived from an EMBL/GenBank/DDBJ whole genome shotgun (WGS) entry which is preliminary data.</text>
</comment>